<feature type="non-terminal residue" evidence="1">
    <location>
        <position position="1"/>
    </location>
</feature>
<dbReference type="EMBL" id="JANPWB010000014">
    <property type="protein sequence ID" value="KAJ1095075.1"/>
    <property type="molecule type" value="Genomic_DNA"/>
</dbReference>
<dbReference type="Proteomes" id="UP001066276">
    <property type="component" value="Chromosome 10"/>
</dbReference>
<name>A0AAV7M4T2_PLEWA</name>
<gene>
    <name evidence="1" type="ORF">NDU88_000245</name>
</gene>
<sequence>VLLQLLRCRFSYMFCAAGSLTTSALQVLLHVPCCRFSYNFRAAGSSTCSVL</sequence>
<dbReference type="AlphaFoldDB" id="A0AAV7M4T2"/>
<reference evidence="1" key="1">
    <citation type="journal article" date="2022" name="bioRxiv">
        <title>Sequencing and chromosome-scale assembly of the giantPleurodeles waltlgenome.</title>
        <authorList>
            <person name="Brown T."/>
            <person name="Elewa A."/>
            <person name="Iarovenko S."/>
            <person name="Subramanian E."/>
            <person name="Araus A.J."/>
            <person name="Petzold A."/>
            <person name="Susuki M."/>
            <person name="Suzuki K.-i.T."/>
            <person name="Hayashi T."/>
            <person name="Toyoda A."/>
            <person name="Oliveira C."/>
            <person name="Osipova E."/>
            <person name="Leigh N.D."/>
            <person name="Simon A."/>
            <person name="Yun M.H."/>
        </authorList>
    </citation>
    <scope>NUCLEOTIDE SEQUENCE</scope>
    <source>
        <strain evidence="1">20211129_DDA</strain>
        <tissue evidence="1">Liver</tissue>
    </source>
</reference>
<proteinExistence type="predicted"/>
<comment type="caution">
    <text evidence="1">The sequence shown here is derived from an EMBL/GenBank/DDBJ whole genome shotgun (WGS) entry which is preliminary data.</text>
</comment>
<evidence type="ECO:0000313" key="1">
    <source>
        <dbReference type="EMBL" id="KAJ1095075.1"/>
    </source>
</evidence>
<evidence type="ECO:0000313" key="2">
    <source>
        <dbReference type="Proteomes" id="UP001066276"/>
    </source>
</evidence>
<feature type="non-terminal residue" evidence="1">
    <location>
        <position position="51"/>
    </location>
</feature>
<accession>A0AAV7M4T2</accession>
<protein>
    <submittedName>
        <fullName evidence="1">Uncharacterized protein</fullName>
    </submittedName>
</protein>
<keyword evidence="2" id="KW-1185">Reference proteome</keyword>
<organism evidence="1 2">
    <name type="scientific">Pleurodeles waltl</name>
    <name type="common">Iberian ribbed newt</name>
    <dbReference type="NCBI Taxonomy" id="8319"/>
    <lineage>
        <taxon>Eukaryota</taxon>
        <taxon>Metazoa</taxon>
        <taxon>Chordata</taxon>
        <taxon>Craniata</taxon>
        <taxon>Vertebrata</taxon>
        <taxon>Euteleostomi</taxon>
        <taxon>Amphibia</taxon>
        <taxon>Batrachia</taxon>
        <taxon>Caudata</taxon>
        <taxon>Salamandroidea</taxon>
        <taxon>Salamandridae</taxon>
        <taxon>Pleurodelinae</taxon>
        <taxon>Pleurodeles</taxon>
    </lineage>
</organism>